<organism evidence="1 2">
    <name type="scientific">Ambispora leptoticha</name>
    <dbReference type="NCBI Taxonomy" id="144679"/>
    <lineage>
        <taxon>Eukaryota</taxon>
        <taxon>Fungi</taxon>
        <taxon>Fungi incertae sedis</taxon>
        <taxon>Mucoromycota</taxon>
        <taxon>Glomeromycotina</taxon>
        <taxon>Glomeromycetes</taxon>
        <taxon>Archaeosporales</taxon>
        <taxon>Ambisporaceae</taxon>
        <taxon>Ambispora</taxon>
    </lineage>
</organism>
<evidence type="ECO:0000313" key="2">
    <source>
        <dbReference type="Proteomes" id="UP000789508"/>
    </source>
</evidence>
<dbReference type="Proteomes" id="UP000789508">
    <property type="component" value="Unassembled WGS sequence"/>
</dbReference>
<dbReference type="AlphaFoldDB" id="A0A9N9BVK5"/>
<accession>A0A9N9BVK5</accession>
<dbReference type="Gene3D" id="1.10.510.10">
    <property type="entry name" value="Transferase(Phosphotransferase) domain 1"/>
    <property type="match status" value="1"/>
</dbReference>
<dbReference type="EMBL" id="CAJVPS010002811">
    <property type="protein sequence ID" value="CAG8576927.1"/>
    <property type="molecule type" value="Genomic_DNA"/>
</dbReference>
<name>A0A9N9BVK5_9GLOM</name>
<reference evidence="1" key="1">
    <citation type="submission" date="2021-06" db="EMBL/GenBank/DDBJ databases">
        <authorList>
            <person name="Kallberg Y."/>
            <person name="Tangrot J."/>
            <person name="Rosling A."/>
        </authorList>
    </citation>
    <scope>NUCLEOTIDE SEQUENCE</scope>
    <source>
        <strain evidence="1">FL130A</strain>
    </source>
</reference>
<sequence>MADTFGITKDPNGTFIFVMRFYENGDLNQYIENNQDINWKYKIDLLWGITTGLENIHRSGLYHGNLHEPTEINEEFNDAEERRCEAFQTQKNTPQEVHKDAVYISRFLTFNNSKKNMMPIHVLHKDALHTN</sequence>
<proteinExistence type="predicted"/>
<dbReference type="InterPro" id="IPR011009">
    <property type="entry name" value="Kinase-like_dom_sf"/>
</dbReference>
<comment type="caution">
    <text evidence="1">The sequence shown here is derived from an EMBL/GenBank/DDBJ whole genome shotgun (WGS) entry which is preliminary data.</text>
</comment>
<dbReference type="SUPFAM" id="SSF56112">
    <property type="entry name" value="Protein kinase-like (PK-like)"/>
    <property type="match status" value="1"/>
</dbReference>
<evidence type="ECO:0000313" key="1">
    <source>
        <dbReference type="EMBL" id="CAG8576927.1"/>
    </source>
</evidence>
<dbReference type="OrthoDB" id="6718656at2759"/>
<gene>
    <name evidence="1" type="ORF">ALEPTO_LOCUS7076</name>
</gene>
<keyword evidence="2" id="KW-1185">Reference proteome</keyword>
<protein>
    <submittedName>
        <fullName evidence="1">13726_t:CDS:1</fullName>
    </submittedName>
</protein>